<evidence type="ECO:0000256" key="8">
    <source>
        <dbReference type="PROSITE-ProRule" id="PRU01091"/>
    </source>
</evidence>
<dbReference type="SUPFAM" id="SSF52172">
    <property type="entry name" value="CheY-like"/>
    <property type="match status" value="1"/>
</dbReference>
<protein>
    <recommendedName>
        <fullName evidence="6">Sensory transduction protein RegX3</fullName>
    </recommendedName>
</protein>
<dbReference type="InterPro" id="IPR001789">
    <property type="entry name" value="Sig_transdc_resp-reg_receiver"/>
</dbReference>
<dbReference type="FunFam" id="1.10.10.10:FF:000110">
    <property type="entry name" value="DNA-binding response regulator RegX3"/>
    <property type="match status" value="1"/>
</dbReference>
<dbReference type="AlphaFoldDB" id="A0A9X4RJT7"/>
<keyword evidence="2" id="KW-0902">Two-component regulatory system</keyword>
<dbReference type="GO" id="GO:0000156">
    <property type="term" value="F:phosphorelay response regulator activity"/>
    <property type="evidence" value="ECO:0007669"/>
    <property type="project" value="TreeGrafter"/>
</dbReference>
<proteinExistence type="predicted"/>
<dbReference type="InterPro" id="IPR011006">
    <property type="entry name" value="CheY-like_superfamily"/>
</dbReference>
<dbReference type="EMBL" id="VBTY01000176">
    <property type="protein sequence ID" value="MDG3496350.1"/>
    <property type="molecule type" value="Genomic_DNA"/>
</dbReference>
<evidence type="ECO:0000256" key="2">
    <source>
        <dbReference type="ARBA" id="ARBA00023012"/>
    </source>
</evidence>
<dbReference type="GO" id="GO:0032993">
    <property type="term" value="C:protein-DNA complex"/>
    <property type="evidence" value="ECO:0007669"/>
    <property type="project" value="TreeGrafter"/>
</dbReference>
<comment type="caution">
    <text evidence="11">The sequence shown here is derived from an EMBL/GenBank/DDBJ whole genome shotgun (WGS) entry which is preliminary data.</text>
</comment>
<dbReference type="Proteomes" id="UP001152872">
    <property type="component" value="Unassembled WGS sequence"/>
</dbReference>
<keyword evidence="1 7" id="KW-0597">Phosphoprotein</keyword>
<evidence type="ECO:0000313" key="11">
    <source>
        <dbReference type="EMBL" id="MDG3496350.1"/>
    </source>
</evidence>
<dbReference type="PROSITE" id="PS51755">
    <property type="entry name" value="OMPR_PHOB"/>
    <property type="match status" value="1"/>
</dbReference>
<evidence type="ECO:0000259" key="10">
    <source>
        <dbReference type="PROSITE" id="PS51755"/>
    </source>
</evidence>
<evidence type="ECO:0000256" key="5">
    <source>
        <dbReference type="ARBA" id="ARBA00023163"/>
    </source>
</evidence>
<keyword evidence="12" id="KW-1185">Reference proteome</keyword>
<dbReference type="SMART" id="SM00862">
    <property type="entry name" value="Trans_reg_C"/>
    <property type="match status" value="1"/>
</dbReference>
<dbReference type="FunFam" id="3.40.50.2300:FF:000001">
    <property type="entry name" value="DNA-binding response regulator PhoB"/>
    <property type="match status" value="1"/>
</dbReference>
<dbReference type="Gene3D" id="6.10.250.690">
    <property type="match status" value="1"/>
</dbReference>
<dbReference type="PANTHER" id="PTHR48111">
    <property type="entry name" value="REGULATOR OF RPOS"/>
    <property type="match status" value="1"/>
</dbReference>
<feature type="domain" description="OmpR/PhoB-type" evidence="10">
    <location>
        <begin position="144"/>
        <end position="242"/>
    </location>
</feature>
<dbReference type="CDD" id="cd00383">
    <property type="entry name" value="trans_reg_C"/>
    <property type="match status" value="1"/>
</dbReference>
<feature type="modified residue" description="4-aspartylphosphate" evidence="7">
    <location>
        <position position="67"/>
    </location>
</feature>
<dbReference type="PANTHER" id="PTHR48111:SF40">
    <property type="entry name" value="PHOSPHATE REGULON TRANSCRIPTIONAL REGULATORY PROTEIN PHOB"/>
    <property type="match status" value="1"/>
</dbReference>
<gene>
    <name evidence="11" type="ORF">FEV09_17565</name>
</gene>
<dbReference type="InterPro" id="IPR036388">
    <property type="entry name" value="WH-like_DNA-bd_sf"/>
</dbReference>
<dbReference type="InterPro" id="IPR039420">
    <property type="entry name" value="WalR-like"/>
</dbReference>
<dbReference type="GO" id="GO:0000976">
    <property type="term" value="F:transcription cis-regulatory region binding"/>
    <property type="evidence" value="ECO:0007669"/>
    <property type="project" value="TreeGrafter"/>
</dbReference>
<dbReference type="GO" id="GO:0005829">
    <property type="term" value="C:cytosol"/>
    <property type="evidence" value="ECO:0007669"/>
    <property type="project" value="TreeGrafter"/>
</dbReference>
<organism evidence="11 12">
    <name type="scientific">Pseudanabaena catenata USMAC16</name>
    <dbReference type="NCBI Taxonomy" id="1855837"/>
    <lineage>
        <taxon>Bacteria</taxon>
        <taxon>Bacillati</taxon>
        <taxon>Cyanobacteriota</taxon>
        <taxon>Cyanophyceae</taxon>
        <taxon>Pseudanabaenales</taxon>
        <taxon>Pseudanabaenaceae</taxon>
        <taxon>Pseudanabaena</taxon>
    </lineage>
</organism>
<dbReference type="InterPro" id="IPR016032">
    <property type="entry name" value="Sig_transdc_resp-reg_C-effctor"/>
</dbReference>
<feature type="DNA-binding region" description="OmpR/PhoB-type" evidence="8">
    <location>
        <begin position="144"/>
        <end position="242"/>
    </location>
</feature>
<dbReference type="InterPro" id="IPR001867">
    <property type="entry name" value="OmpR/PhoB-type_DNA-bd"/>
</dbReference>
<keyword evidence="3" id="KW-0805">Transcription regulation</keyword>
<sequence>MLLTEQAPSTSKATVGCVLVVEDEAIIQDAIALALREEGYTVFLAEDGYNALQIAKTVARLDLVVLDVMLPSINGLDFCRILRHEGNNVPVLMISARGNESDRIVGLEVGADDYLSKPFGMRELVARCRALLRRSRRDFVATNATVYKFGDVTMYPDECRVTINDAEINLSPKEFRLLDLFMSHPRRVWSREQLLEKVWGVDFVGDSKTVDVHIRWLREKIEADPSDPKHIVTVRGFGYRLG</sequence>
<dbReference type="GO" id="GO:0006355">
    <property type="term" value="P:regulation of DNA-templated transcription"/>
    <property type="evidence" value="ECO:0007669"/>
    <property type="project" value="InterPro"/>
</dbReference>
<evidence type="ECO:0000259" key="9">
    <source>
        <dbReference type="PROSITE" id="PS50110"/>
    </source>
</evidence>
<evidence type="ECO:0000256" key="4">
    <source>
        <dbReference type="ARBA" id="ARBA00023125"/>
    </source>
</evidence>
<dbReference type="PROSITE" id="PS50110">
    <property type="entry name" value="RESPONSE_REGULATORY"/>
    <property type="match status" value="1"/>
</dbReference>
<feature type="domain" description="Response regulatory" evidence="9">
    <location>
        <begin position="17"/>
        <end position="132"/>
    </location>
</feature>
<reference evidence="11" key="1">
    <citation type="submission" date="2019-05" db="EMBL/GenBank/DDBJ databases">
        <title>Whole genome sequencing of Pseudanabaena catenata USMAC16.</title>
        <authorList>
            <person name="Khan Z."/>
            <person name="Omar W.M."/>
            <person name="Convey P."/>
            <person name="Merican F."/>
            <person name="Najimudin N."/>
        </authorList>
    </citation>
    <scope>NUCLEOTIDE SEQUENCE</scope>
    <source>
        <strain evidence="11">USMAC16</strain>
    </source>
</reference>
<dbReference type="SUPFAM" id="SSF46894">
    <property type="entry name" value="C-terminal effector domain of the bipartite response regulators"/>
    <property type="match status" value="1"/>
</dbReference>
<name>A0A9X4RJT7_9CYAN</name>
<evidence type="ECO:0000256" key="1">
    <source>
        <dbReference type="ARBA" id="ARBA00022553"/>
    </source>
</evidence>
<accession>A0A9X4RJT7</accession>
<dbReference type="Pfam" id="PF00486">
    <property type="entry name" value="Trans_reg_C"/>
    <property type="match status" value="1"/>
</dbReference>
<keyword evidence="4 8" id="KW-0238">DNA-binding</keyword>
<evidence type="ECO:0000256" key="6">
    <source>
        <dbReference type="ARBA" id="ARBA00041201"/>
    </source>
</evidence>
<dbReference type="Pfam" id="PF00072">
    <property type="entry name" value="Response_reg"/>
    <property type="match status" value="1"/>
</dbReference>
<evidence type="ECO:0000313" key="12">
    <source>
        <dbReference type="Proteomes" id="UP001152872"/>
    </source>
</evidence>
<dbReference type="Gene3D" id="3.40.50.2300">
    <property type="match status" value="1"/>
</dbReference>
<evidence type="ECO:0000256" key="3">
    <source>
        <dbReference type="ARBA" id="ARBA00023015"/>
    </source>
</evidence>
<dbReference type="Gene3D" id="1.10.10.10">
    <property type="entry name" value="Winged helix-like DNA-binding domain superfamily/Winged helix DNA-binding domain"/>
    <property type="match status" value="1"/>
</dbReference>
<evidence type="ECO:0000256" key="7">
    <source>
        <dbReference type="PROSITE-ProRule" id="PRU00169"/>
    </source>
</evidence>
<dbReference type="SMART" id="SM00448">
    <property type="entry name" value="REC"/>
    <property type="match status" value="1"/>
</dbReference>
<keyword evidence="5" id="KW-0804">Transcription</keyword>
<dbReference type="RefSeq" id="WP_009628526.1">
    <property type="nucleotide sequence ID" value="NZ_VBTY01000176.1"/>
</dbReference>